<dbReference type="InterPro" id="IPR022100">
    <property type="entry name" value="WDHD1/CFT4_beta-prop_2nd"/>
</dbReference>
<evidence type="ECO:0000259" key="2">
    <source>
        <dbReference type="Pfam" id="PF12341"/>
    </source>
</evidence>
<dbReference type="GO" id="GO:0006281">
    <property type="term" value="P:DNA repair"/>
    <property type="evidence" value="ECO:0007669"/>
    <property type="project" value="TreeGrafter"/>
</dbReference>
<organism evidence="4">
    <name type="scientific">Perkinsus marinus (strain ATCC 50983 / TXsc)</name>
    <dbReference type="NCBI Taxonomy" id="423536"/>
    <lineage>
        <taxon>Eukaryota</taxon>
        <taxon>Sar</taxon>
        <taxon>Alveolata</taxon>
        <taxon>Perkinsozoa</taxon>
        <taxon>Perkinsea</taxon>
        <taxon>Perkinsida</taxon>
        <taxon>Perkinsidae</taxon>
        <taxon>Perkinsus</taxon>
    </lineage>
</organism>
<evidence type="ECO:0000256" key="1">
    <source>
        <dbReference type="SAM" id="MobiDB-lite"/>
    </source>
</evidence>
<dbReference type="InParanoid" id="C5LUA5"/>
<dbReference type="Pfam" id="PF12341">
    <property type="entry name" value="Mcl1_mid"/>
    <property type="match status" value="1"/>
</dbReference>
<dbReference type="OrthoDB" id="421590at2759"/>
<dbReference type="Proteomes" id="UP000007800">
    <property type="component" value="Unassembled WGS sequence"/>
</dbReference>
<evidence type="ECO:0000313" key="3">
    <source>
        <dbReference type="EMBL" id="EEQ99638.1"/>
    </source>
</evidence>
<dbReference type="EMBL" id="GG685476">
    <property type="protein sequence ID" value="EEQ99638.1"/>
    <property type="molecule type" value="Genomic_DNA"/>
</dbReference>
<proteinExistence type="predicted"/>
<sequence>MIDVTKAALQAIQGGRRLKTAKDFVEEEAASSSDGNDTPRGNDLFAEEDPHQEAPDSDDELMNEVEQPTAERNAHPHHRPARMMTIQPAFCPGANTPQGVEATESNNGINKILLCWNAHGVVTRQMLTPADVEVPEDEVPESALEVMYTIPGAPPQGNRIKDSVYGWSMASLSDKGVVFGAPCLAITPPDEDAYDEDDFVTDAKQGGESSTNVARVQFRPAASYRPGISNSSPREWIATVPLGEQLICVGIGRDFVTGMTFCNKAGSRIRIWSLNAGLPTNVISIGCSSSRPVSMVASAASGLMLWAVADYGGDATKIRYTLAQTARGGSRVGVLSEGPLPVSGGHHDAGQGPTLTWIGMTTESMPLSMDSVGIIRALLPTGVFAFWSSTDLKWAPVYDCVAELQRENEGFWAVGGADQDLTFISAVLGMRMHMSPEGSPCLECCHRFCQDRGINSGEEPSEIKKATVALDKKLVMKFRDLVQSKQLEAAYDTSILALQIPATPRFMAKMALKLGQPLLAARIEEDMASVVIPSMPTGNVAQPVMAKPTPERQNRAIPPPSTAPPRSAFQAVENIPSRRSTGAEMMAETKAQEASKNAPIRGNPFANRKRRQNDDVDHTNAAKVLRADGQ</sequence>
<keyword evidence="4" id="KW-1185">Reference proteome</keyword>
<evidence type="ECO:0000313" key="4">
    <source>
        <dbReference type="Proteomes" id="UP000007800"/>
    </source>
</evidence>
<dbReference type="PANTHER" id="PTHR19932:SF10">
    <property type="entry name" value="WD REPEAT AND HMG-BOX DNA-BINDING PROTEIN 1"/>
    <property type="match status" value="1"/>
</dbReference>
<gene>
    <name evidence="3" type="ORF">Pmar_PMAR010901</name>
</gene>
<dbReference type="GO" id="GO:0003682">
    <property type="term" value="F:chromatin binding"/>
    <property type="evidence" value="ECO:0007669"/>
    <property type="project" value="TreeGrafter"/>
</dbReference>
<dbReference type="GeneID" id="9051479"/>
<dbReference type="GO" id="GO:0000278">
    <property type="term" value="P:mitotic cell cycle"/>
    <property type="evidence" value="ECO:0007669"/>
    <property type="project" value="TreeGrafter"/>
</dbReference>
<feature type="domain" description="WDHD1/CFT4 second beta-propeller" evidence="2">
    <location>
        <begin position="102"/>
        <end position="424"/>
    </location>
</feature>
<feature type="compositionally biased region" description="Basic and acidic residues" evidence="1">
    <location>
        <begin position="612"/>
        <end position="630"/>
    </location>
</feature>
<dbReference type="GO" id="GO:0006261">
    <property type="term" value="P:DNA-templated DNA replication"/>
    <property type="evidence" value="ECO:0007669"/>
    <property type="project" value="TreeGrafter"/>
</dbReference>
<dbReference type="RefSeq" id="XP_002766921.1">
    <property type="nucleotide sequence ID" value="XM_002766875.1"/>
</dbReference>
<dbReference type="PANTHER" id="PTHR19932">
    <property type="entry name" value="WD REPEAT AND HMG-BOX DNA BINDING PROTEIN"/>
    <property type="match status" value="1"/>
</dbReference>
<name>C5LUA5_PERM5</name>
<reference evidence="3 4" key="1">
    <citation type="submission" date="2008-07" db="EMBL/GenBank/DDBJ databases">
        <authorList>
            <person name="El-Sayed N."/>
            <person name="Caler E."/>
            <person name="Inman J."/>
            <person name="Amedeo P."/>
            <person name="Hass B."/>
            <person name="Wortman J."/>
        </authorList>
    </citation>
    <scope>NUCLEOTIDE SEQUENCE [LARGE SCALE GENOMIC DNA]</scope>
    <source>
        <strain evidence="4">ATCC 50983 / TXsc</strain>
    </source>
</reference>
<feature type="region of interest" description="Disordered" evidence="1">
    <location>
        <begin position="24"/>
        <end position="79"/>
    </location>
</feature>
<dbReference type="AlphaFoldDB" id="C5LUA5"/>
<protein>
    <recommendedName>
        <fullName evidence="2">WDHD1/CFT4 second beta-propeller domain-containing protein</fullName>
    </recommendedName>
</protein>
<accession>C5LUA5</accession>
<feature type="region of interest" description="Disordered" evidence="1">
    <location>
        <begin position="549"/>
        <end position="630"/>
    </location>
</feature>
<dbReference type="GO" id="GO:0043596">
    <property type="term" value="C:nuclear replication fork"/>
    <property type="evidence" value="ECO:0007669"/>
    <property type="project" value="TreeGrafter"/>
</dbReference>